<comment type="caution">
    <text evidence="2">The sequence shown here is derived from an EMBL/GenBank/DDBJ whole genome shotgun (WGS) entry which is preliminary data.</text>
</comment>
<gene>
    <name evidence="2" type="ORF">FHP25_39295</name>
</gene>
<evidence type="ECO:0000313" key="3">
    <source>
        <dbReference type="Proteomes" id="UP000321638"/>
    </source>
</evidence>
<dbReference type="InterPro" id="IPR001853">
    <property type="entry name" value="DSBA-like_thioredoxin_dom"/>
</dbReference>
<dbReference type="AlphaFoldDB" id="A0A5C8P8L0"/>
<dbReference type="OrthoDB" id="9799122at2"/>
<sequence>MLVDIVSDTICPWCYIGKRRFEKAVAESGRSDIMVAWRPFQLNPDMPAAGMSRQDYLRAKFGGGDRPRQIYRAIAESGREEDIEFQFDRMERTPNTVNSHRLIHWSGPKGFQDQVVDSLFRAYFEEGSDLGSLDVLAACATRAGMDAAEVGTFLEGEELRNEIVQADLYARRLGINGVPCFIVNRKYAISGAQPPAAFIEVFNLVAREEQQAAAQSEAEPVT</sequence>
<dbReference type="InterPro" id="IPR036249">
    <property type="entry name" value="Thioredoxin-like_sf"/>
</dbReference>
<feature type="domain" description="DSBA-like thioredoxin" evidence="1">
    <location>
        <begin position="3"/>
        <end position="198"/>
    </location>
</feature>
<dbReference type="PANTHER" id="PTHR13887:SF41">
    <property type="entry name" value="THIOREDOXIN SUPERFAMILY PROTEIN"/>
    <property type="match status" value="1"/>
</dbReference>
<dbReference type="PANTHER" id="PTHR13887">
    <property type="entry name" value="GLUTATHIONE S-TRANSFERASE KAPPA"/>
    <property type="match status" value="1"/>
</dbReference>
<dbReference type="Pfam" id="PF01323">
    <property type="entry name" value="DSBA"/>
    <property type="match status" value="1"/>
</dbReference>
<dbReference type="SUPFAM" id="SSF52833">
    <property type="entry name" value="Thioredoxin-like"/>
    <property type="match status" value="1"/>
</dbReference>
<protein>
    <submittedName>
        <fullName evidence="2">DsbA family oxidoreductase</fullName>
    </submittedName>
</protein>
<dbReference type="CDD" id="cd03024">
    <property type="entry name" value="DsbA_FrnE"/>
    <property type="match status" value="1"/>
</dbReference>
<keyword evidence="3" id="KW-1185">Reference proteome</keyword>
<name>A0A5C8P8L0_9HYPH</name>
<dbReference type="Proteomes" id="UP000321638">
    <property type="component" value="Unassembled WGS sequence"/>
</dbReference>
<evidence type="ECO:0000259" key="1">
    <source>
        <dbReference type="Pfam" id="PF01323"/>
    </source>
</evidence>
<dbReference type="RefSeq" id="WP_147852485.1">
    <property type="nucleotide sequence ID" value="NZ_VDUZ01000086.1"/>
</dbReference>
<proteinExistence type="predicted"/>
<accession>A0A5C8P8L0</accession>
<dbReference type="EMBL" id="VDUZ01000086">
    <property type="protein sequence ID" value="TXL69353.1"/>
    <property type="molecule type" value="Genomic_DNA"/>
</dbReference>
<reference evidence="2 3" key="1">
    <citation type="submission" date="2019-06" db="EMBL/GenBank/DDBJ databases">
        <title>New taxonomy in bacterial strain CC-CFT640, isolated from vineyard.</title>
        <authorList>
            <person name="Lin S.-Y."/>
            <person name="Tsai C.-F."/>
            <person name="Young C.-C."/>
        </authorList>
    </citation>
    <scope>NUCLEOTIDE SEQUENCE [LARGE SCALE GENOMIC DNA]</scope>
    <source>
        <strain evidence="2 3">CC-CFT640</strain>
    </source>
</reference>
<dbReference type="GO" id="GO:0016491">
    <property type="term" value="F:oxidoreductase activity"/>
    <property type="evidence" value="ECO:0007669"/>
    <property type="project" value="InterPro"/>
</dbReference>
<organism evidence="2 3">
    <name type="scientific">Vineibacter terrae</name>
    <dbReference type="NCBI Taxonomy" id="2586908"/>
    <lineage>
        <taxon>Bacteria</taxon>
        <taxon>Pseudomonadati</taxon>
        <taxon>Pseudomonadota</taxon>
        <taxon>Alphaproteobacteria</taxon>
        <taxon>Hyphomicrobiales</taxon>
        <taxon>Vineibacter</taxon>
    </lineage>
</organism>
<evidence type="ECO:0000313" key="2">
    <source>
        <dbReference type="EMBL" id="TXL69353.1"/>
    </source>
</evidence>
<dbReference type="Gene3D" id="3.40.30.10">
    <property type="entry name" value="Glutaredoxin"/>
    <property type="match status" value="1"/>
</dbReference>